<reference evidence="1 2" key="1">
    <citation type="submission" date="2017-03" db="EMBL/GenBank/DDBJ databases">
        <authorList>
            <person name="Afonso C.L."/>
            <person name="Miller P.J."/>
            <person name="Scott M.A."/>
            <person name="Spackman E."/>
            <person name="Goraichik I."/>
            <person name="Dimitrov K.M."/>
            <person name="Suarez D.L."/>
            <person name="Swayne D.E."/>
        </authorList>
    </citation>
    <scope>NUCLEOTIDE SEQUENCE [LARGE SCALE GENOMIC DNA]</scope>
    <source>
        <strain evidence="1">Genome sequencing of Nitrospira japonica strain NJ11</strain>
    </source>
</reference>
<dbReference type="KEGG" id="nja:NSJP_0290"/>
<name>A0A1W1I0G2_9BACT</name>
<keyword evidence="2" id="KW-1185">Reference proteome</keyword>
<dbReference type="AlphaFoldDB" id="A0A1W1I0G2"/>
<protein>
    <submittedName>
        <fullName evidence="1">Uncharacterized protein</fullName>
    </submittedName>
</protein>
<sequence length="164" mass="18726">MNPPHDEAQKNASHIVVAYGRILEDSPTSLTILFRPESDLPYPKSIIRSALELLLLTIRDAETRKSLEACDVLLNRFLPQDEYCVAYQQRAGLAQAVERFKPGVSVDITFLKPLVTEGATKEGEERLAQIVEQWKRECDRTVLRHQEIRRDVELVQKSGEKRGE</sequence>
<dbReference type="Proteomes" id="UP000192042">
    <property type="component" value="Chromosome I"/>
</dbReference>
<proteinExistence type="predicted"/>
<dbReference type="EMBL" id="LT828648">
    <property type="protein sequence ID" value="SLM46462.1"/>
    <property type="molecule type" value="Genomic_DNA"/>
</dbReference>
<evidence type="ECO:0000313" key="1">
    <source>
        <dbReference type="EMBL" id="SLM46462.1"/>
    </source>
</evidence>
<accession>A0A1W1I0G2</accession>
<organism evidence="1 2">
    <name type="scientific">Nitrospira japonica</name>
    <dbReference type="NCBI Taxonomy" id="1325564"/>
    <lineage>
        <taxon>Bacteria</taxon>
        <taxon>Pseudomonadati</taxon>
        <taxon>Nitrospirota</taxon>
        <taxon>Nitrospiria</taxon>
        <taxon>Nitrospirales</taxon>
        <taxon>Nitrospiraceae</taxon>
        <taxon>Nitrospira</taxon>
    </lineage>
</organism>
<gene>
    <name evidence="1" type="ORF">NSJP_0290</name>
</gene>
<evidence type="ECO:0000313" key="2">
    <source>
        <dbReference type="Proteomes" id="UP000192042"/>
    </source>
</evidence>